<dbReference type="Pfam" id="PF19268">
    <property type="entry name" value="CIS_TMP"/>
    <property type="match status" value="1"/>
</dbReference>
<reference evidence="2" key="1">
    <citation type="submission" date="2021-07" db="EMBL/GenBank/DDBJ databases">
        <title>Roseobacter insulae sp. nov., isolated from a tidal flat.</title>
        <authorList>
            <person name="Park S."/>
            <person name="Yoon J.-H."/>
        </authorList>
    </citation>
    <scope>NUCLEOTIDE SEQUENCE</scope>
    <source>
        <strain evidence="2">YSTF-M11</strain>
    </source>
</reference>
<feature type="region of interest" description="Disordered" evidence="1">
    <location>
        <begin position="110"/>
        <end position="157"/>
    </location>
</feature>
<evidence type="ECO:0000313" key="2">
    <source>
        <dbReference type="EMBL" id="MBW4706647.1"/>
    </source>
</evidence>
<feature type="compositionally biased region" description="Polar residues" evidence="1">
    <location>
        <begin position="913"/>
        <end position="927"/>
    </location>
</feature>
<feature type="compositionally biased region" description="Basic and acidic residues" evidence="1">
    <location>
        <begin position="724"/>
        <end position="739"/>
    </location>
</feature>
<feature type="compositionally biased region" description="Basic and acidic residues" evidence="1">
    <location>
        <begin position="833"/>
        <end position="855"/>
    </location>
</feature>
<evidence type="ECO:0000256" key="1">
    <source>
        <dbReference type="SAM" id="MobiDB-lite"/>
    </source>
</evidence>
<feature type="compositionally biased region" description="Polar residues" evidence="1">
    <location>
        <begin position="778"/>
        <end position="788"/>
    </location>
</feature>
<dbReference type="InterPro" id="IPR045538">
    <property type="entry name" value="CIS_TMP"/>
</dbReference>
<feature type="region of interest" description="Disordered" evidence="1">
    <location>
        <begin position="269"/>
        <end position="335"/>
    </location>
</feature>
<feature type="region of interest" description="Disordered" evidence="1">
    <location>
        <begin position="430"/>
        <end position="467"/>
    </location>
</feature>
<organism evidence="2 3">
    <name type="scientific">Roseobacter insulae</name>
    <dbReference type="NCBI Taxonomy" id="2859783"/>
    <lineage>
        <taxon>Bacteria</taxon>
        <taxon>Pseudomonadati</taxon>
        <taxon>Pseudomonadota</taxon>
        <taxon>Alphaproteobacteria</taxon>
        <taxon>Rhodobacterales</taxon>
        <taxon>Roseobacteraceae</taxon>
        <taxon>Roseobacter</taxon>
    </lineage>
</organism>
<gene>
    <name evidence="2" type="ORF">KX928_02495</name>
</gene>
<protein>
    <submittedName>
        <fullName evidence="2">Uncharacterized protein</fullName>
    </submittedName>
</protein>
<feature type="compositionally biased region" description="Polar residues" evidence="1">
    <location>
        <begin position="605"/>
        <end position="621"/>
    </location>
</feature>
<dbReference type="EMBL" id="JAHXDN010000001">
    <property type="protein sequence ID" value="MBW4706647.1"/>
    <property type="molecule type" value="Genomic_DNA"/>
</dbReference>
<feature type="compositionally biased region" description="Low complexity" evidence="1">
    <location>
        <begin position="323"/>
        <end position="333"/>
    </location>
</feature>
<sequence>MSAQAARYEDARASDRHVIGELVVDFAISGTEGPLGTPETLAQQVKSQLLPVVPDVLEDSSRAGLTAQIEMLEIDLGHWPEDPSWPDVRATFRDRLSAALAPYLRQMPLPPGQCRSAPEEPQLVTRGGKTVAQTPVQTSLDGAERAAPGTGQADQGSDIRQTRFVLFRRLLAEHEEDTLSVLRAAYDAAPAVFDTAIQALPDAAHRRHLAAMVADGSGHPTPPPGVGKLASALARIFVAAGHDPAMAIRHAHTLTARMLLHPLSTTPHLWERDGGTAQSATAAHEEAAPPRTRQTGYSDRDSDTQTTTLSDPGAASPRGSVDPGTTTRGTPPRQAVSDILSLSAEEIRRKWTTSRQQVAAALATLHPRALLTVSQSLAPGAEAGFLHSIEKLGENAPNPQAALLFVVHAQLDNAPVDIGLARAAGAASGEPAPLVSAPAEGVSDAMPDAGDDTPTPVSGTGAGTPQNLAPARVAAHRSWTDVLTMLAPAIAPAHPAIQPERADAADQAGHGAVQARTDTADPAPTVRVEKQQGKDLDPGVQLPEFRPKKHATPDIPDLNTNKGARFADGQSLPEHQASRRTGQGDDLTGPEADAVDSMKEVARSDTVSSMRSNPATDQPHSSEPDTGFIEPSDADVVSAPEIPGATTGPEHGSPASKRADRPELHGDDVGEDPGKHATATPAVQFSHSKGHSSDQPSRGSHHAAHHGQPTTQKDGAPAAPKSGADPRTEAFAPDAKEAATGKSADPSDAELPGAAHLDVQKASDRAIVGRAQHPRSAASGQTRASGNAVSDADRAASGTVSKAGPTSGDAVSDQDRAVQAVPHRAPPSSESLSPDHDAAAKRDTAFTPLEPRDPPEVGPPSFFASIRDRTEGSDRTRIAARREHPEPDPAQGEGNETRFHSVRAGGGNAVSDGRQNPKTTAPEQASASRGRAAAETSPAPDPHQHRSAASAGAVVDALVEAAFGASSVDFRNALSTIWQALPRDFQGPFTAAAPDAETGVTLPAAKDADSGLTPEDRILLELLARSGAADLDLDRFVAAALQVIVPQAEDQQQLLRLLIARMSYADGTTPPALRYRLAHSLQRVFDAEPHAQRQDAAAPATTSSQLLLTRHAGLVLFHPYYKLLFSRMELLTPDNEFRPGQLPRAAAALAALAGDVGAERQIDPLERVLLGVPDDGAMPKPVGLTPEEAALIDGLIRSVISQWAKLGQTSPAGLQEAFIRRAGHLQFDDAGAHLRVDPGPFDMLLDGLPWTLGPTIALPWMTVPCHVHWRDQDG</sequence>
<keyword evidence="3" id="KW-1185">Reference proteome</keyword>
<accession>A0A9X1K1L9</accession>
<feature type="compositionally biased region" description="Polar residues" evidence="1">
    <location>
        <begin position="681"/>
        <end position="698"/>
    </location>
</feature>
<proteinExistence type="predicted"/>
<dbReference type="RefSeq" id="WP_219498463.1">
    <property type="nucleotide sequence ID" value="NZ_JAHXDN010000001.1"/>
</dbReference>
<feature type="compositionally biased region" description="Polar residues" evidence="1">
    <location>
        <begin position="131"/>
        <end position="140"/>
    </location>
</feature>
<feature type="compositionally biased region" description="Basic and acidic residues" evidence="1">
    <location>
        <begin position="866"/>
        <end position="887"/>
    </location>
</feature>
<feature type="compositionally biased region" description="Basic and acidic residues" evidence="1">
    <location>
        <begin position="657"/>
        <end position="675"/>
    </location>
</feature>
<feature type="region of interest" description="Disordered" evidence="1">
    <location>
        <begin position="499"/>
        <end position="949"/>
    </location>
</feature>
<comment type="caution">
    <text evidence="2">The sequence shown here is derived from an EMBL/GenBank/DDBJ whole genome shotgun (WGS) entry which is preliminary data.</text>
</comment>
<dbReference type="Proteomes" id="UP001138661">
    <property type="component" value="Unassembled WGS sequence"/>
</dbReference>
<feature type="compositionally biased region" description="Basic and acidic residues" evidence="1">
    <location>
        <begin position="527"/>
        <end position="537"/>
    </location>
</feature>
<feature type="compositionally biased region" description="Polar residues" evidence="1">
    <location>
        <begin position="455"/>
        <end position="467"/>
    </location>
</feature>
<dbReference type="AlphaFoldDB" id="A0A9X1K1L9"/>
<evidence type="ECO:0000313" key="3">
    <source>
        <dbReference type="Proteomes" id="UP001138661"/>
    </source>
</evidence>
<name>A0A9X1K1L9_9RHOB</name>